<keyword evidence="3" id="KW-0067">ATP-binding</keyword>
<dbReference type="PANTHER" id="PTHR34698:SF2">
    <property type="entry name" value="5-OXOPROLINASE SUBUNIT B"/>
    <property type="match status" value="1"/>
</dbReference>
<dbReference type="Proteomes" id="UP000093111">
    <property type="component" value="Unassembled WGS sequence"/>
</dbReference>
<dbReference type="SMART" id="SM00796">
    <property type="entry name" value="AHS1"/>
    <property type="match status" value="1"/>
</dbReference>
<dbReference type="AlphaFoldDB" id="A0A1C7P398"/>
<feature type="domain" description="Carboxyltransferase" evidence="5">
    <location>
        <begin position="30"/>
        <end position="228"/>
    </location>
</feature>
<dbReference type="NCBIfam" id="TIGR00370">
    <property type="entry name" value="5-oxoprolinase subunit PxpB"/>
    <property type="match status" value="1"/>
</dbReference>
<dbReference type="InterPro" id="IPR029000">
    <property type="entry name" value="Cyclophilin-like_dom_sf"/>
</dbReference>
<dbReference type="Pfam" id="PF02682">
    <property type="entry name" value="CT_C_D"/>
    <property type="match status" value="1"/>
</dbReference>
<gene>
    <name evidence="6" type="ORF">ADU59_10250</name>
</gene>
<dbReference type="PATRIC" id="fig|1612624.7.peg.3601"/>
<dbReference type="InterPro" id="IPR003833">
    <property type="entry name" value="CT_C_D"/>
</dbReference>
<dbReference type="Gene3D" id="2.40.100.10">
    <property type="entry name" value="Cyclophilin-like"/>
    <property type="match status" value="1"/>
</dbReference>
<evidence type="ECO:0000259" key="5">
    <source>
        <dbReference type="SMART" id="SM00796"/>
    </source>
</evidence>
<dbReference type="SUPFAM" id="SSF50891">
    <property type="entry name" value="Cyclophilin-like"/>
    <property type="match status" value="1"/>
</dbReference>
<dbReference type="SUPFAM" id="SSF160467">
    <property type="entry name" value="PH0987 N-terminal domain-like"/>
    <property type="match status" value="1"/>
</dbReference>
<name>A0A1C7P398_9HYPH</name>
<evidence type="ECO:0000256" key="1">
    <source>
        <dbReference type="ARBA" id="ARBA00022741"/>
    </source>
</evidence>
<keyword evidence="1" id="KW-0547">Nucleotide-binding</keyword>
<evidence type="ECO:0000313" key="7">
    <source>
        <dbReference type="Proteomes" id="UP000093111"/>
    </source>
</evidence>
<dbReference type="STRING" id="1612624.ADU59_10250"/>
<keyword evidence="2 6" id="KW-0378">Hydrolase</keyword>
<dbReference type="GO" id="GO:0005524">
    <property type="term" value="F:ATP binding"/>
    <property type="evidence" value="ECO:0007669"/>
    <property type="project" value="UniProtKB-KW"/>
</dbReference>
<dbReference type="Gene3D" id="3.30.1360.40">
    <property type="match status" value="1"/>
</dbReference>
<keyword evidence="7" id="KW-1185">Reference proteome</keyword>
<proteinExistence type="predicted"/>
<evidence type="ECO:0000313" key="6">
    <source>
        <dbReference type="EMBL" id="OBZ95735.1"/>
    </source>
</evidence>
<evidence type="ECO:0000256" key="2">
    <source>
        <dbReference type="ARBA" id="ARBA00022801"/>
    </source>
</evidence>
<sequence>MIAPMPQPVDNSSNALETSPRMAPALHRQPVISTIGARAFLLEAPGHFDLAPQRRIWALAQALRQWDDLSEIVPGMTNLLAIFKATPADPDAVTVRLRDAWGRAESIDIKGKTVEIGVIYGGEHAIDLAALCDRSGLTDSEVVRIHHEGTYTVFALGSAPGFGYLHGLDPRIHMPRKTVPSLKMTKGCVTIGGMQTGVATLTGPNGWNSIGFADLQMFDPAAAVPAIMAPGDTVRFLPERIEL</sequence>
<dbReference type="PANTHER" id="PTHR34698">
    <property type="entry name" value="5-OXOPROLINASE SUBUNIT B"/>
    <property type="match status" value="1"/>
</dbReference>
<dbReference type="InterPro" id="IPR010016">
    <property type="entry name" value="PxpB"/>
</dbReference>
<comment type="caution">
    <text evidence="6">The sequence shown here is derived from an EMBL/GenBank/DDBJ whole genome shotgun (WGS) entry which is preliminary data.</text>
</comment>
<accession>A0A1C7P398</accession>
<feature type="region of interest" description="Disordered" evidence="4">
    <location>
        <begin position="1"/>
        <end position="20"/>
    </location>
</feature>
<evidence type="ECO:0000256" key="4">
    <source>
        <dbReference type="SAM" id="MobiDB-lite"/>
    </source>
</evidence>
<protein>
    <submittedName>
        <fullName evidence="6">Allophanate hydrolase</fullName>
    </submittedName>
</protein>
<organism evidence="6 7">
    <name type="scientific">Pararhizobium polonicum</name>
    <dbReference type="NCBI Taxonomy" id="1612624"/>
    <lineage>
        <taxon>Bacteria</taxon>
        <taxon>Pseudomonadati</taxon>
        <taxon>Pseudomonadota</taxon>
        <taxon>Alphaproteobacteria</taxon>
        <taxon>Hyphomicrobiales</taxon>
        <taxon>Rhizobiaceae</taxon>
        <taxon>Rhizobium/Agrobacterium group</taxon>
        <taxon>Pararhizobium</taxon>
    </lineage>
</organism>
<dbReference type="GO" id="GO:0016787">
    <property type="term" value="F:hydrolase activity"/>
    <property type="evidence" value="ECO:0007669"/>
    <property type="project" value="UniProtKB-KW"/>
</dbReference>
<reference evidence="6 7" key="1">
    <citation type="journal article" date="2016" name="Syst. Appl. Microbiol.">
        <title>Pararhizobium polonicum sp. nov. isolated from tumors on stone fruit rootstocks.</title>
        <authorList>
            <person name="Pulawska J."/>
            <person name="Kuzmanovic N."/>
            <person name="Willems A."/>
            <person name="Pothier J.F."/>
        </authorList>
    </citation>
    <scope>NUCLEOTIDE SEQUENCE [LARGE SCALE GENOMIC DNA]</scope>
    <source>
        <strain evidence="6 7">F5.1</strain>
    </source>
</reference>
<dbReference type="EMBL" id="LGLV01000006">
    <property type="protein sequence ID" value="OBZ95735.1"/>
    <property type="molecule type" value="Genomic_DNA"/>
</dbReference>
<evidence type="ECO:0000256" key="3">
    <source>
        <dbReference type="ARBA" id="ARBA00022840"/>
    </source>
</evidence>